<gene>
    <name evidence="2" type="ORF">HK439_23780</name>
</gene>
<protein>
    <submittedName>
        <fullName evidence="2">Protein tyrosine phosphatase</fullName>
    </submittedName>
</protein>
<reference evidence="2" key="1">
    <citation type="submission" date="2020-05" db="EMBL/GenBank/DDBJ databases">
        <title>Identification of trans-AT polyketide cluster in two marine bacteria, producers of a novel glutaramide-containing polyketide sesbanimide D and analogs.</title>
        <authorList>
            <person name="Kacar D."/>
            <person name="Rodriguez P."/>
            <person name="Canedo L."/>
            <person name="Gonzalez E."/>
            <person name="Galan B."/>
            <person name="De La Calle F."/>
            <person name="Garcia J.L."/>
        </authorList>
    </citation>
    <scope>NUCLEOTIDE SEQUENCE</scope>
    <source>
        <strain evidence="2">PHM038</strain>
    </source>
</reference>
<dbReference type="InterPro" id="IPR000387">
    <property type="entry name" value="Tyr_Pase_dom"/>
</dbReference>
<dbReference type="InterPro" id="IPR050561">
    <property type="entry name" value="PTP"/>
</dbReference>
<feature type="domain" description="Tyrosine specific protein phosphatases" evidence="1">
    <location>
        <begin position="66"/>
        <end position="133"/>
    </location>
</feature>
<dbReference type="SUPFAM" id="SSF52799">
    <property type="entry name" value="(Phosphotyrosine protein) phosphatases II"/>
    <property type="match status" value="1"/>
</dbReference>
<dbReference type="EMBL" id="JABFCZ010000034">
    <property type="protein sequence ID" value="MBD1549292.1"/>
    <property type="molecule type" value="Genomic_DNA"/>
</dbReference>
<dbReference type="Proteomes" id="UP000598467">
    <property type="component" value="Unassembled WGS sequence"/>
</dbReference>
<evidence type="ECO:0000259" key="1">
    <source>
        <dbReference type="PROSITE" id="PS50056"/>
    </source>
</evidence>
<evidence type="ECO:0000313" key="2">
    <source>
        <dbReference type="EMBL" id="MBD1549292.1"/>
    </source>
</evidence>
<evidence type="ECO:0000313" key="3">
    <source>
        <dbReference type="Proteomes" id="UP000598467"/>
    </source>
</evidence>
<dbReference type="AlphaFoldDB" id="A0A926S8T5"/>
<dbReference type="InterPro" id="IPR029021">
    <property type="entry name" value="Prot-tyrosine_phosphatase-like"/>
</dbReference>
<sequence length="145" mass="15453">MPKPSGDWLEDDIGVLRGEGIDHVVSMLTGDEIEELGLAEEQDICLRFGVAFSRFAIEDRGVPELAELVPVVERLVQDLTSGRSVAVHCRAGIGRSGLLAACVLTRFGLSAEHAIESVSLARGVPIPDTAEQAEFVHAFTGQCGP</sequence>
<dbReference type="InterPro" id="IPR016130">
    <property type="entry name" value="Tyr_Pase_AS"/>
</dbReference>
<name>A0A926S8T5_9HYPH</name>
<dbReference type="Gene3D" id="3.90.190.10">
    <property type="entry name" value="Protein tyrosine phosphatase superfamily"/>
    <property type="match status" value="1"/>
</dbReference>
<comment type="caution">
    <text evidence="2">The sequence shown here is derived from an EMBL/GenBank/DDBJ whole genome shotgun (WGS) entry which is preliminary data.</text>
</comment>
<proteinExistence type="predicted"/>
<accession>A0A926S8T5</accession>
<dbReference type="FunFam" id="3.90.190.10:FF:000157">
    <property type="entry name" value="Protein-tyrosine phosphatase"/>
    <property type="match status" value="1"/>
</dbReference>
<organism evidence="2 3">
    <name type="scientific">Roseibium aggregatum</name>
    <dbReference type="NCBI Taxonomy" id="187304"/>
    <lineage>
        <taxon>Bacteria</taxon>
        <taxon>Pseudomonadati</taxon>
        <taxon>Pseudomonadota</taxon>
        <taxon>Alphaproteobacteria</taxon>
        <taxon>Hyphomicrobiales</taxon>
        <taxon>Stappiaceae</taxon>
        <taxon>Roseibium</taxon>
    </lineage>
</organism>
<dbReference type="PROSITE" id="PS00383">
    <property type="entry name" value="TYR_PHOSPHATASE_1"/>
    <property type="match status" value="1"/>
</dbReference>
<dbReference type="RefSeq" id="WP_190293981.1">
    <property type="nucleotide sequence ID" value="NZ_JABFCZ010000034.1"/>
</dbReference>
<dbReference type="PROSITE" id="PS50056">
    <property type="entry name" value="TYR_PHOSPHATASE_2"/>
    <property type="match status" value="1"/>
</dbReference>
<dbReference type="PANTHER" id="PTHR23339">
    <property type="entry name" value="TYROSINE SPECIFIC PROTEIN PHOSPHATASE AND DUAL SPECIFICITY PROTEIN PHOSPHATASE"/>
    <property type="match status" value="1"/>
</dbReference>
<dbReference type="Pfam" id="PF22785">
    <property type="entry name" value="Tc-R-P"/>
    <property type="match status" value="1"/>
</dbReference>